<dbReference type="EMBL" id="LBUZ01000016">
    <property type="protein sequence ID" value="KKQ75148.1"/>
    <property type="molecule type" value="Genomic_DNA"/>
</dbReference>
<dbReference type="Proteomes" id="UP000034181">
    <property type="component" value="Unassembled WGS sequence"/>
</dbReference>
<dbReference type="AlphaFoldDB" id="A0A0G0K651"/>
<keyword evidence="1" id="KW-1133">Transmembrane helix</keyword>
<name>A0A0G0K651_9BACT</name>
<organism evidence="2 3">
    <name type="scientific">Candidatus Woesebacteria bacterium GW2011_GWB1_38_5b</name>
    <dbReference type="NCBI Taxonomy" id="1618569"/>
    <lineage>
        <taxon>Bacteria</taxon>
        <taxon>Candidatus Woeseibacteriota</taxon>
    </lineage>
</organism>
<protein>
    <submittedName>
        <fullName evidence="2">Uncharacterized protein</fullName>
    </submittedName>
</protein>
<gene>
    <name evidence="2" type="ORF">US96_C0016G0002</name>
</gene>
<evidence type="ECO:0000256" key="1">
    <source>
        <dbReference type="SAM" id="Phobius"/>
    </source>
</evidence>
<proteinExistence type="predicted"/>
<evidence type="ECO:0000313" key="3">
    <source>
        <dbReference type="Proteomes" id="UP000034181"/>
    </source>
</evidence>
<reference evidence="2 3" key="1">
    <citation type="journal article" date="2015" name="Nature">
        <title>rRNA introns, odd ribosomes, and small enigmatic genomes across a large radiation of phyla.</title>
        <authorList>
            <person name="Brown C.T."/>
            <person name="Hug L.A."/>
            <person name="Thomas B.C."/>
            <person name="Sharon I."/>
            <person name="Castelle C.J."/>
            <person name="Singh A."/>
            <person name="Wilkins M.J."/>
            <person name="Williams K.H."/>
            <person name="Banfield J.F."/>
        </authorList>
    </citation>
    <scope>NUCLEOTIDE SEQUENCE [LARGE SCALE GENOMIC DNA]</scope>
</reference>
<comment type="caution">
    <text evidence="2">The sequence shown here is derived from an EMBL/GenBank/DDBJ whole genome shotgun (WGS) entry which is preliminary data.</text>
</comment>
<evidence type="ECO:0000313" key="2">
    <source>
        <dbReference type="EMBL" id="KKQ75148.1"/>
    </source>
</evidence>
<keyword evidence="1" id="KW-0812">Transmembrane</keyword>
<keyword evidence="1" id="KW-0472">Membrane</keyword>
<sequence length="150" mass="16200">MQDLQSKLTSTHFEAGGINFAAWQILAIVFLIFLLILTMASVRRHFLEWTVKGAGFGIVLGFVLALIIEGFLLIGGRTALTEVLGWKNAPKPIQVAIDKGRARLVDVLGATDEIPSSNAAENSSVDQVVQGYQSLSPDDAKSVKKFVCTP</sequence>
<feature type="transmembrane region" description="Helical" evidence="1">
    <location>
        <begin position="54"/>
        <end position="74"/>
    </location>
</feature>
<accession>A0A0G0K651</accession>
<feature type="transmembrane region" description="Helical" evidence="1">
    <location>
        <begin position="20"/>
        <end position="42"/>
    </location>
</feature>